<reference evidence="1 2" key="1">
    <citation type="journal article" date="2021" name="BMC Genomics">
        <title>Datura genome reveals duplications of psychoactive alkaloid biosynthetic genes and high mutation rate following tissue culture.</title>
        <authorList>
            <person name="Rajewski A."/>
            <person name="Carter-House D."/>
            <person name="Stajich J."/>
            <person name="Litt A."/>
        </authorList>
    </citation>
    <scope>NUCLEOTIDE SEQUENCE [LARGE SCALE GENOMIC DNA]</scope>
    <source>
        <strain evidence="1">AR-01</strain>
    </source>
</reference>
<dbReference type="Proteomes" id="UP000823775">
    <property type="component" value="Unassembled WGS sequence"/>
</dbReference>
<accession>A0ABS8S3C0</accession>
<organism evidence="1 2">
    <name type="scientific">Datura stramonium</name>
    <name type="common">Jimsonweed</name>
    <name type="synonym">Common thornapple</name>
    <dbReference type="NCBI Taxonomy" id="4076"/>
    <lineage>
        <taxon>Eukaryota</taxon>
        <taxon>Viridiplantae</taxon>
        <taxon>Streptophyta</taxon>
        <taxon>Embryophyta</taxon>
        <taxon>Tracheophyta</taxon>
        <taxon>Spermatophyta</taxon>
        <taxon>Magnoliopsida</taxon>
        <taxon>eudicotyledons</taxon>
        <taxon>Gunneridae</taxon>
        <taxon>Pentapetalae</taxon>
        <taxon>asterids</taxon>
        <taxon>lamiids</taxon>
        <taxon>Solanales</taxon>
        <taxon>Solanaceae</taxon>
        <taxon>Solanoideae</taxon>
        <taxon>Datureae</taxon>
        <taxon>Datura</taxon>
    </lineage>
</organism>
<sequence>MAKNLLETLTRKSSNSPSILRNLSGGLSLDVITSTLSNGCRMHRGNLDRARAISSVVQFHGECGSGKNDRVLCGLSICQNCCWTPIKEIILPEALGMLTLIGEMLKRWEC</sequence>
<protein>
    <submittedName>
        <fullName evidence="1">Uncharacterized protein</fullName>
    </submittedName>
</protein>
<keyword evidence="2" id="KW-1185">Reference proteome</keyword>
<name>A0ABS8S3C0_DATST</name>
<evidence type="ECO:0000313" key="2">
    <source>
        <dbReference type="Proteomes" id="UP000823775"/>
    </source>
</evidence>
<dbReference type="EMBL" id="JACEIK010000251">
    <property type="protein sequence ID" value="MCD7453437.1"/>
    <property type="molecule type" value="Genomic_DNA"/>
</dbReference>
<gene>
    <name evidence="1" type="ORF">HAX54_020906</name>
</gene>
<evidence type="ECO:0000313" key="1">
    <source>
        <dbReference type="EMBL" id="MCD7453437.1"/>
    </source>
</evidence>
<proteinExistence type="predicted"/>
<comment type="caution">
    <text evidence="1">The sequence shown here is derived from an EMBL/GenBank/DDBJ whole genome shotgun (WGS) entry which is preliminary data.</text>
</comment>